<evidence type="ECO:0000259" key="1">
    <source>
        <dbReference type="Pfam" id="PF18803"/>
    </source>
</evidence>
<protein>
    <recommendedName>
        <fullName evidence="1">CxC2-like cysteine cluster KDZ transposase-associated domain-containing protein</fullName>
    </recommendedName>
</protein>
<proteinExistence type="predicted"/>
<reference evidence="2 3" key="1">
    <citation type="submission" date="2018-06" db="EMBL/GenBank/DDBJ databases">
        <title>A transcriptomic atlas of mushroom development highlights an independent origin of complex multicellularity.</title>
        <authorList>
            <consortium name="DOE Joint Genome Institute"/>
            <person name="Krizsan K."/>
            <person name="Almasi E."/>
            <person name="Merenyi Z."/>
            <person name="Sahu N."/>
            <person name="Viragh M."/>
            <person name="Koszo T."/>
            <person name="Mondo S."/>
            <person name="Kiss B."/>
            <person name="Balint B."/>
            <person name="Kues U."/>
            <person name="Barry K."/>
            <person name="Hegedus J.C."/>
            <person name="Henrissat B."/>
            <person name="Johnson J."/>
            <person name="Lipzen A."/>
            <person name="Ohm R."/>
            <person name="Nagy I."/>
            <person name="Pangilinan J."/>
            <person name="Yan J."/>
            <person name="Xiong Y."/>
            <person name="Grigoriev I.V."/>
            <person name="Hibbett D.S."/>
            <person name="Nagy L.G."/>
        </authorList>
    </citation>
    <scope>NUCLEOTIDE SEQUENCE [LARGE SCALE GENOMIC DNA]</scope>
    <source>
        <strain evidence="2 3">SZMC22713</strain>
    </source>
</reference>
<keyword evidence="3" id="KW-1185">Reference proteome</keyword>
<dbReference type="AlphaFoldDB" id="A0A4Y7PD36"/>
<name>A0A4Y7PD36_9AGAM</name>
<feature type="domain" description="CxC2-like cysteine cluster KDZ transposase-associated" evidence="1">
    <location>
        <begin position="65"/>
        <end position="174"/>
    </location>
</feature>
<evidence type="ECO:0000313" key="2">
    <source>
        <dbReference type="EMBL" id="TDL13187.1"/>
    </source>
</evidence>
<dbReference type="VEuPathDB" id="FungiDB:BD410DRAFT_885943"/>
<accession>A0A4Y7PD36</accession>
<dbReference type="Proteomes" id="UP000294933">
    <property type="component" value="Unassembled WGS sequence"/>
</dbReference>
<sequence length="305" mass="34885">MYKSEEPLHGHAHCTGCKQPLPAFKCKDCNHIGLYCQSCLLSEHQNRPFHNILEWKDGVFMDSTLHDQGFVWHIGHGSQSCTKPDCSLGGPQTITVVDINGVHEVRVQWCNCGEHGYRTHHEQLLENELFPATPQRVRTAFTFRAMKQFHLLHLQGKMNAWEWCATIVRLTDNVLPGTLTSFYKVFLRAHRQWALLKCLRRSGFISTKSPRANGIFRVKCPACPQPQVNLPVDWDAHPNRDLLFAQFLGADGNFRLCRFKKGSDSQSEPSWMGDAGYFTPRVRTEAFLEARDKDEPQPQVSILKN</sequence>
<dbReference type="Pfam" id="PF18803">
    <property type="entry name" value="CxC2"/>
    <property type="match status" value="1"/>
</dbReference>
<dbReference type="EMBL" id="ML170873">
    <property type="protein sequence ID" value="TDL13187.1"/>
    <property type="molecule type" value="Genomic_DNA"/>
</dbReference>
<evidence type="ECO:0000313" key="3">
    <source>
        <dbReference type="Proteomes" id="UP000294933"/>
    </source>
</evidence>
<feature type="non-terminal residue" evidence="2">
    <location>
        <position position="305"/>
    </location>
</feature>
<gene>
    <name evidence="2" type="ORF">BD410DRAFT_885943</name>
</gene>
<dbReference type="OrthoDB" id="3235114at2759"/>
<dbReference type="InterPro" id="IPR041457">
    <property type="entry name" value="CxC2_KDZ-assoc"/>
</dbReference>
<organism evidence="2 3">
    <name type="scientific">Rickenella mellea</name>
    <dbReference type="NCBI Taxonomy" id="50990"/>
    <lineage>
        <taxon>Eukaryota</taxon>
        <taxon>Fungi</taxon>
        <taxon>Dikarya</taxon>
        <taxon>Basidiomycota</taxon>
        <taxon>Agaricomycotina</taxon>
        <taxon>Agaricomycetes</taxon>
        <taxon>Hymenochaetales</taxon>
        <taxon>Rickenellaceae</taxon>
        <taxon>Rickenella</taxon>
    </lineage>
</organism>
<dbReference type="STRING" id="50990.A0A4Y7PD36"/>